<dbReference type="Proteomes" id="UP000789901">
    <property type="component" value="Unassembled WGS sequence"/>
</dbReference>
<name>A0ABN7X9G4_GIGMA</name>
<proteinExistence type="predicted"/>
<accession>A0ABN7X9G4</accession>
<feature type="non-terminal residue" evidence="1">
    <location>
        <position position="123"/>
    </location>
</feature>
<feature type="non-terminal residue" evidence="1">
    <location>
        <position position="1"/>
    </location>
</feature>
<sequence>QSAVENYIIQNNIVIILEKQPEILTVVVTDKYLLFVRNKSNIIEKKYEYITKRTGCPFIMRVNYHKCTKEFTITRLYLEYNHILCPDAKKFSNVIHRLNQNNLGLIEKFHDDKLRTKDIFSIL</sequence>
<protein>
    <submittedName>
        <fullName evidence="1">1926_t:CDS:1</fullName>
    </submittedName>
</protein>
<reference evidence="1 2" key="1">
    <citation type="submission" date="2021-06" db="EMBL/GenBank/DDBJ databases">
        <authorList>
            <person name="Kallberg Y."/>
            <person name="Tangrot J."/>
            <person name="Rosling A."/>
        </authorList>
    </citation>
    <scope>NUCLEOTIDE SEQUENCE [LARGE SCALE GENOMIC DNA]</scope>
    <source>
        <strain evidence="1 2">120-4 pot B 10/14</strain>
    </source>
</reference>
<keyword evidence="2" id="KW-1185">Reference proteome</keyword>
<evidence type="ECO:0000313" key="2">
    <source>
        <dbReference type="Proteomes" id="UP000789901"/>
    </source>
</evidence>
<organism evidence="1 2">
    <name type="scientific">Gigaspora margarita</name>
    <dbReference type="NCBI Taxonomy" id="4874"/>
    <lineage>
        <taxon>Eukaryota</taxon>
        <taxon>Fungi</taxon>
        <taxon>Fungi incertae sedis</taxon>
        <taxon>Mucoromycota</taxon>
        <taxon>Glomeromycotina</taxon>
        <taxon>Glomeromycetes</taxon>
        <taxon>Diversisporales</taxon>
        <taxon>Gigasporaceae</taxon>
        <taxon>Gigaspora</taxon>
    </lineage>
</organism>
<dbReference type="EMBL" id="CAJVQB010104583">
    <property type="protein sequence ID" value="CAG8851160.1"/>
    <property type="molecule type" value="Genomic_DNA"/>
</dbReference>
<gene>
    <name evidence="1" type="ORF">GMARGA_LOCUS40588</name>
</gene>
<comment type="caution">
    <text evidence="1">The sequence shown here is derived from an EMBL/GenBank/DDBJ whole genome shotgun (WGS) entry which is preliminary data.</text>
</comment>
<evidence type="ECO:0000313" key="1">
    <source>
        <dbReference type="EMBL" id="CAG8851160.1"/>
    </source>
</evidence>